<evidence type="ECO:0000313" key="4">
    <source>
        <dbReference type="Proteomes" id="UP000255231"/>
    </source>
</evidence>
<reference evidence="2 4" key="2">
    <citation type="submission" date="2018-06" db="EMBL/GenBank/DDBJ databases">
        <authorList>
            <consortium name="Pathogen Informatics"/>
            <person name="Doyle S."/>
        </authorList>
    </citation>
    <scope>NUCLEOTIDE SEQUENCE [LARGE SCALE GENOMIC DNA]</scope>
    <source>
        <strain evidence="2 4">NCTC13560</strain>
    </source>
</reference>
<gene>
    <name evidence="2" type="ORF">NCTC13560_03973</name>
    <name evidence="1" type="ORF">SAMN05421682_11815</name>
</gene>
<sequence>MTYICECCGKEKEDWPAITYKFPIPYMKLSEEELGNTEVSSDFCIIKYPDETSYFIRTVLVQEVSDSCQDLDYGVWVSLSEKSFNEYVENYDNKEFESGCFGWLANYLPDYEFNHPIPMDVYINNQQGRPLIYPHQNHEHIFVDDFYKGITKEEAEKRINKVLNRS</sequence>
<accession>A0A381JTH7</accession>
<evidence type="ECO:0000313" key="3">
    <source>
        <dbReference type="Proteomes" id="UP000185725"/>
    </source>
</evidence>
<dbReference type="AlphaFoldDB" id="A0A381JTH7"/>
<evidence type="ECO:0000313" key="2">
    <source>
        <dbReference type="EMBL" id="SUY54008.1"/>
    </source>
</evidence>
<keyword evidence="3" id="KW-1185">Reference proteome</keyword>
<dbReference type="Proteomes" id="UP000185725">
    <property type="component" value="Unassembled WGS sequence"/>
</dbReference>
<dbReference type="GeneID" id="303675362"/>
<name>A0A381JTH7_9FLAO</name>
<evidence type="ECO:0000313" key="1">
    <source>
        <dbReference type="EMBL" id="SIR32579.1"/>
    </source>
</evidence>
<dbReference type="EMBL" id="FTMF01000018">
    <property type="protein sequence ID" value="SIR32579.1"/>
    <property type="molecule type" value="Genomic_DNA"/>
</dbReference>
<proteinExistence type="predicted"/>
<organism evidence="2 4">
    <name type="scientific">Chryseobacterium indoltheticum</name>
    <dbReference type="NCBI Taxonomy" id="254"/>
    <lineage>
        <taxon>Bacteria</taxon>
        <taxon>Pseudomonadati</taxon>
        <taxon>Bacteroidota</taxon>
        <taxon>Flavobacteriia</taxon>
        <taxon>Flavobacteriales</taxon>
        <taxon>Weeksellaceae</taxon>
        <taxon>Chryseobacterium group</taxon>
        <taxon>Chryseobacterium</taxon>
    </lineage>
</organism>
<protein>
    <submittedName>
        <fullName evidence="2">Uncharacterized protein conserved in bacteria</fullName>
    </submittedName>
</protein>
<dbReference type="KEGG" id="cil:EG358_16795"/>
<dbReference type="EMBL" id="UFVS01000003">
    <property type="protein sequence ID" value="SUY54008.1"/>
    <property type="molecule type" value="Genomic_DNA"/>
</dbReference>
<dbReference type="OrthoDB" id="4404538at2"/>
<dbReference type="Proteomes" id="UP000255231">
    <property type="component" value="Unassembled WGS sequence"/>
</dbReference>
<dbReference type="InterPro" id="IPR018697">
    <property type="entry name" value="DUF2199"/>
</dbReference>
<dbReference type="Pfam" id="PF09965">
    <property type="entry name" value="DUF2199"/>
    <property type="match status" value="1"/>
</dbReference>
<dbReference type="RefSeq" id="WP_076562734.1">
    <property type="nucleotide sequence ID" value="NZ_CP033929.1"/>
</dbReference>
<reference evidence="1 3" key="1">
    <citation type="submission" date="2017-01" db="EMBL/GenBank/DDBJ databases">
        <authorList>
            <person name="Varghese N."/>
            <person name="Submissions S."/>
        </authorList>
    </citation>
    <scope>NUCLEOTIDE SEQUENCE [LARGE SCALE GENOMIC DNA]</scope>
    <source>
        <strain evidence="1 3">ATCC 27950</strain>
    </source>
</reference>